<keyword evidence="1" id="KW-1133">Transmembrane helix</keyword>
<evidence type="ECO:0000313" key="2">
    <source>
        <dbReference type="EMBL" id="MDP0400184.1"/>
    </source>
</evidence>
<dbReference type="AlphaFoldDB" id="A0AA90NM34"/>
<keyword evidence="3" id="KW-1185">Reference proteome</keyword>
<accession>A0AA90NM34</accession>
<feature type="transmembrane region" description="Helical" evidence="1">
    <location>
        <begin position="51"/>
        <end position="79"/>
    </location>
</feature>
<evidence type="ECO:0000313" key="3">
    <source>
        <dbReference type="Proteomes" id="UP001178281"/>
    </source>
</evidence>
<gene>
    <name evidence="2" type="ORF">Q7X28_19890</name>
</gene>
<protein>
    <submittedName>
        <fullName evidence="2">Uncharacterized protein</fullName>
    </submittedName>
</protein>
<keyword evidence="1" id="KW-0472">Membrane</keyword>
<dbReference type="Proteomes" id="UP001178281">
    <property type="component" value="Unassembled WGS sequence"/>
</dbReference>
<evidence type="ECO:0000256" key="1">
    <source>
        <dbReference type="SAM" id="Phobius"/>
    </source>
</evidence>
<comment type="caution">
    <text evidence="2">The sequence shown here is derived from an EMBL/GenBank/DDBJ whole genome shotgun (WGS) entry which is preliminary data.</text>
</comment>
<dbReference type="EMBL" id="JAUTIX010000008">
    <property type="protein sequence ID" value="MDP0400184.1"/>
    <property type="molecule type" value="Genomic_DNA"/>
</dbReference>
<organism evidence="2 3">
    <name type="scientific">Tsukamurella strandjordii</name>
    <dbReference type="NCBI Taxonomy" id="147577"/>
    <lineage>
        <taxon>Bacteria</taxon>
        <taxon>Bacillati</taxon>
        <taxon>Actinomycetota</taxon>
        <taxon>Actinomycetes</taxon>
        <taxon>Mycobacteriales</taxon>
        <taxon>Tsukamurellaceae</taxon>
        <taxon>Tsukamurella</taxon>
    </lineage>
</organism>
<name>A0AA90NM34_9ACTN</name>
<reference evidence="2" key="1">
    <citation type="submission" date="2023-08" db="EMBL/GenBank/DDBJ databases">
        <title>The draft genome of Tsukamurella strandjordii strain 050030.</title>
        <authorList>
            <person name="Zhao F."/>
            <person name="Feng Y."/>
            <person name="Zong Z."/>
        </authorList>
    </citation>
    <scope>NUCLEOTIDE SEQUENCE</scope>
    <source>
        <strain evidence="2">050030</strain>
    </source>
</reference>
<dbReference type="RefSeq" id="WP_305112634.1">
    <property type="nucleotide sequence ID" value="NZ_JAUTIX010000008.1"/>
</dbReference>
<sequence length="103" mass="11093">MARIVAALVFGVLAYRQFDRGMQAAFASEEAFGDEYRALRRTYWRTGGATALWAGAGGAVGFNPAIGLGFAMLVGILLVGNAFHLTDFLQPAERHDAKQSPED</sequence>
<proteinExistence type="predicted"/>
<keyword evidence="1" id="KW-0812">Transmembrane</keyword>